<keyword evidence="4" id="KW-1185">Reference proteome</keyword>
<dbReference type="RefSeq" id="WP_186854415.1">
    <property type="nucleotide sequence ID" value="NZ_JACOPG010000003.1"/>
</dbReference>
<protein>
    <submittedName>
        <fullName evidence="3">N-acetylmuramoyl-L-alanine amidase</fullName>
    </submittedName>
</protein>
<feature type="domain" description="MurNAc-LAA" evidence="2">
    <location>
        <begin position="145"/>
        <end position="275"/>
    </location>
</feature>
<comment type="caution">
    <text evidence="3">The sequence shown here is derived from an EMBL/GenBank/DDBJ whole genome shotgun (WGS) entry which is preliminary data.</text>
</comment>
<dbReference type="PANTHER" id="PTHR30404:SF0">
    <property type="entry name" value="N-ACETYLMURAMOYL-L-ALANINE AMIDASE AMIC"/>
    <property type="match status" value="1"/>
</dbReference>
<evidence type="ECO:0000259" key="2">
    <source>
        <dbReference type="SMART" id="SM00646"/>
    </source>
</evidence>
<name>A0ABR7GGT0_9FIRM</name>
<evidence type="ECO:0000313" key="4">
    <source>
        <dbReference type="Proteomes" id="UP000643810"/>
    </source>
</evidence>
<proteinExistence type="predicted"/>
<dbReference type="Proteomes" id="UP000643810">
    <property type="component" value="Unassembled WGS sequence"/>
</dbReference>
<sequence>MKDKFLKRLITILLALVMCTCLYVPSGSIVHAKDGDDSTTAQMRKELEEAFGDADWALQKAAIKKYANTGRLTVVLDAGHDSTHHGASRSGLKEEELTLKIAQYCKAELEQYQGVDVYLTRSSNACPNPGTSSTMDNYYRMVWASNMGADVYISLHLNVSQSAATSGVEVYAQNSGYRPDLSAESHSLSQSIANVLQWIGLSNAGVKIRNSNDGSTYPDGSVTDYYSVNHNSKLLGFPGIIVEHAYLTNAGDIQRFLGNESGLQQLGLADAAGIANYYGLSKEDYSAAFDASYYYNNYADLQAVYGYDEKALLDHFLNYGLAEGRIASPIFDITYYKKNNPDLAAVYGDDLKKYCTHFAVYGMNEGRQGCATFNVNSYKLQYADLRQAYVNDLSKYYEHYLKYGYREHRKGTGCTSRQGYVTQYNGVDYASVYNCDYYLANNADVKNAYGSNDDIAVLQHFVNYGMNEGRQASSNFNATSYRLQYADLRNAYGGQLKSYYEHYIRYGKKEGRVATGCTTVQGATTIYNGVDYSAVYDYYYYVANNADVKKAFGNNDVAVLQHFVNYGMKEGRCAKETFAVQSYRSRYADLQSAYGDNLPAYYMHYISYGQIEGRSGVR</sequence>
<reference evidence="3 4" key="1">
    <citation type="submission" date="2020-08" db="EMBL/GenBank/DDBJ databases">
        <title>Genome public.</title>
        <authorList>
            <person name="Liu C."/>
            <person name="Sun Q."/>
        </authorList>
    </citation>
    <scope>NUCLEOTIDE SEQUENCE [LARGE SCALE GENOMIC DNA]</scope>
    <source>
        <strain evidence="3 4">NSJ-9</strain>
    </source>
</reference>
<dbReference type="SMART" id="SM00646">
    <property type="entry name" value="Ami_3"/>
    <property type="match status" value="1"/>
</dbReference>
<dbReference type="Pfam" id="PF01520">
    <property type="entry name" value="Amidase_3"/>
    <property type="match status" value="1"/>
</dbReference>
<organism evidence="3 4">
    <name type="scientific">Roseburia lenta</name>
    <dbReference type="NCBI Taxonomy" id="2763061"/>
    <lineage>
        <taxon>Bacteria</taxon>
        <taxon>Bacillati</taxon>
        <taxon>Bacillota</taxon>
        <taxon>Clostridia</taxon>
        <taxon>Lachnospirales</taxon>
        <taxon>Lachnospiraceae</taxon>
        <taxon>Roseburia</taxon>
    </lineage>
</organism>
<dbReference type="InterPro" id="IPR050695">
    <property type="entry name" value="N-acetylmuramoyl_amidase_3"/>
</dbReference>
<gene>
    <name evidence="3" type="ORF">H8R94_08625</name>
</gene>
<accession>A0ABR7GGT0</accession>
<dbReference type="CDD" id="cd02696">
    <property type="entry name" value="MurNAc-LAA"/>
    <property type="match status" value="1"/>
</dbReference>
<keyword evidence="1" id="KW-0378">Hydrolase</keyword>
<dbReference type="EMBL" id="JACOPG010000003">
    <property type="protein sequence ID" value="MBC5686659.1"/>
    <property type="molecule type" value="Genomic_DNA"/>
</dbReference>
<dbReference type="PANTHER" id="PTHR30404">
    <property type="entry name" value="N-ACETYLMURAMOYL-L-ALANINE AMIDASE"/>
    <property type="match status" value="1"/>
</dbReference>
<evidence type="ECO:0000313" key="3">
    <source>
        <dbReference type="EMBL" id="MBC5686659.1"/>
    </source>
</evidence>
<dbReference type="InterPro" id="IPR002508">
    <property type="entry name" value="MurNAc-LAA_cat"/>
</dbReference>
<evidence type="ECO:0000256" key="1">
    <source>
        <dbReference type="ARBA" id="ARBA00022801"/>
    </source>
</evidence>
<dbReference type="SUPFAM" id="SSF53187">
    <property type="entry name" value="Zn-dependent exopeptidases"/>
    <property type="match status" value="1"/>
</dbReference>
<dbReference type="Gene3D" id="3.40.630.40">
    <property type="entry name" value="Zn-dependent exopeptidases"/>
    <property type="match status" value="1"/>
</dbReference>